<accession>A0A9X8QQN4</accession>
<dbReference type="InterPro" id="IPR041413">
    <property type="entry name" value="MLTR_LBD"/>
</dbReference>
<dbReference type="PANTHER" id="PTHR35010:SF2">
    <property type="entry name" value="BLL4672 PROTEIN"/>
    <property type="match status" value="1"/>
</dbReference>
<dbReference type="SUPFAM" id="SSF47413">
    <property type="entry name" value="lambda repressor-like DNA-binding domains"/>
    <property type="match status" value="1"/>
</dbReference>
<comment type="caution">
    <text evidence="2">The sequence shown here is derived from an EMBL/GenBank/DDBJ whole genome shotgun (WGS) entry which is preliminary data.</text>
</comment>
<protein>
    <submittedName>
        <fullName evidence="2">Helix-turn-helix domain-containing protein</fullName>
    </submittedName>
</protein>
<evidence type="ECO:0000313" key="3">
    <source>
        <dbReference type="Proteomes" id="UP000184388"/>
    </source>
</evidence>
<dbReference type="GO" id="GO:0003677">
    <property type="term" value="F:DNA binding"/>
    <property type="evidence" value="ECO:0007669"/>
    <property type="project" value="InterPro"/>
</dbReference>
<dbReference type="PANTHER" id="PTHR35010">
    <property type="entry name" value="BLL4672 PROTEIN-RELATED"/>
    <property type="match status" value="1"/>
</dbReference>
<dbReference type="RefSeq" id="WP_079181819.1">
    <property type="nucleotide sequence ID" value="NZ_FRBK01000004.1"/>
</dbReference>
<name>A0A9X8QQN4_9ACTN</name>
<dbReference type="Pfam" id="PF13560">
    <property type="entry name" value="HTH_31"/>
    <property type="match status" value="1"/>
</dbReference>
<dbReference type="AlphaFoldDB" id="A0A9X8QQN4"/>
<sequence length="286" mass="31056">MPDGGTRSTRKSAGREDAAAVARRELGAFLRARRERIGPADVGLPESARRRTPGLRREELAVLAGVSTTWYAYVEQGRDVRPSDQVLAAIADTLRLGPGERAHLRALAEEAAGQRRSVSRAGSRPPVVETVAPEVAAVPALVAPAPAYVTGATADLLVWNDAAAEFFPGLVRRRDADRPNLARWVFLDPEARHVLVDWESVAQSVLARLRTNAGRHPGDERFRRLAAELRAGSAEADAWWPRYDIAGHRTGSKRVRHPSRGELTLGHAAFTVADAPEQVLVVYASP</sequence>
<dbReference type="Gene3D" id="1.10.260.40">
    <property type="entry name" value="lambda repressor-like DNA-binding domains"/>
    <property type="match status" value="1"/>
</dbReference>
<gene>
    <name evidence="2" type="ORF">SAMN05216268_104160</name>
</gene>
<proteinExistence type="predicted"/>
<dbReference type="Gene3D" id="3.30.450.180">
    <property type="match status" value="1"/>
</dbReference>
<reference evidence="3" key="1">
    <citation type="submission" date="2016-11" db="EMBL/GenBank/DDBJ databases">
        <authorList>
            <person name="Jaros S."/>
            <person name="Januszkiewicz K."/>
            <person name="Wedrychowicz H."/>
        </authorList>
    </citation>
    <scope>NUCLEOTIDE SEQUENCE [LARGE SCALE GENOMIC DNA]</scope>
    <source>
        <strain evidence="3">CGMCC 4.3555</strain>
    </source>
</reference>
<evidence type="ECO:0000259" key="1">
    <source>
        <dbReference type="SMART" id="SM00530"/>
    </source>
</evidence>
<dbReference type="EMBL" id="FRBK01000004">
    <property type="protein sequence ID" value="SHL39490.1"/>
    <property type="molecule type" value="Genomic_DNA"/>
</dbReference>
<dbReference type="Proteomes" id="UP000184388">
    <property type="component" value="Unassembled WGS sequence"/>
</dbReference>
<feature type="domain" description="HTH cro/C1-type" evidence="1">
    <location>
        <begin position="29"/>
        <end position="101"/>
    </location>
</feature>
<dbReference type="SMART" id="SM00530">
    <property type="entry name" value="HTH_XRE"/>
    <property type="match status" value="1"/>
</dbReference>
<dbReference type="InterPro" id="IPR001387">
    <property type="entry name" value="Cro/C1-type_HTH"/>
</dbReference>
<organism evidence="2 3">
    <name type="scientific">Streptomyces yunnanensis</name>
    <dbReference type="NCBI Taxonomy" id="156453"/>
    <lineage>
        <taxon>Bacteria</taxon>
        <taxon>Bacillati</taxon>
        <taxon>Actinomycetota</taxon>
        <taxon>Actinomycetes</taxon>
        <taxon>Kitasatosporales</taxon>
        <taxon>Streptomycetaceae</taxon>
        <taxon>Streptomyces</taxon>
    </lineage>
</organism>
<dbReference type="Pfam" id="PF17765">
    <property type="entry name" value="MLTR_LBD"/>
    <property type="match status" value="1"/>
</dbReference>
<evidence type="ECO:0000313" key="2">
    <source>
        <dbReference type="EMBL" id="SHL39490.1"/>
    </source>
</evidence>
<dbReference type="CDD" id="cd00093">
    <property type="entry name" value="HTH_XRE"/>
    <property type="match status" value="1"/>
</dbReference>
<dbReference type="InterPro" id="IPR010982">
    <property type="entry name" value="Lambda_DNA-bd_dom_sf"/>
</dbReference>